<keyword evidence="2" id="KW-1185">Reference proteome</keyword>
<proteinExistence type="predicted"/>
<sequence>MGGLAPGCRTLSPKVLGKNVADWPGERWVNIRRLDLLVSIWLDRFDLCLAKTFTASISTISTVIKTTPDFPSPQKFSEQAEALAPDFDWILVESCVLKGWCPLARPFRDAGKPVLALEDAELGATPEDAGGGVR</sequence>
<dbReference type="Proteomes" id="UP000243024">
    <property type="component" value="Unassembled WGS sequence"/>
</dbReference>
<accession>A0A179ISE8</accession>
<name>A0A179ISE8_HYDSH</name>
<reference evidence="1 2" key="1">
    <citation type="submission" date="2015-09" db="EMBL/GenBank/DDBJ databases">
        <title>Draft genome sequence of Hydrogenibacillus schlegelii DSM 2000.</title>
        <authorList>
            <person name="Hemp J."/>
        </authorList>
    </citation>
    <scope>NUCLEOTIDE SEQUENCE [LARGE SCALE GENOMIC DNA]</scope>
    <source>
        <strain evidence="1 2">MA 48</strain>
    </source>
</reference>
<evidence type="ECO:0000313" key="1">
    <source>
        <dbReference type="EMBL" id="OAR04752.1"/>
    </source>
</evidence>
<dbReference type="EMBL" id="JXBB01000012">
    <property type="protein sequence ID" value="OAR04752.1"/>
    <property type="molecule type" value="Genomic_DNA"/>
</dbReference>
<gene>
    <name evidence="1" type="ORF">SA87_09610</name>
</gene>
<dbReference type="STRING" id="1484.SA87_09610"/>
<protein>
    <submittedName>
        <fullName evidence="1">Uncharacterized protein</fullName>
    </submittedName>
</protein>
<organism evidence="1 2">
    <name type="scientific">Hydrogenibacillus schlegelii</name>
    <name type="common">Bacillus schlegelii</name>
    <dbReference type="NCBI Taxonomy" id="1484"/>
    <lineage>
        <taxon>Bacteria</taxon>
        <taxon>Bacillati</taxon>
        <taxon>Bacillota</taxon>
        <taxon>Bacilli</taxon>
        <taxon>Bacillales</taxon>
        <taxon>Bacillales Family X. Incertae Sedis</taxon>
        <taxon>Hydrogenibacillus</taxon>
    </lineage>
</organism>
<dbReference type="AlphaFoldDB" id="A0A179ISE8"/>
<evidence type="ECO:0000313" key="2">
    <source>
        <dbReference type="Proteomes" id="UP000243024"/>
    </source>
</evidence>
<comment type="caution">
    <text evidence="1">The sequence shown here is derived from an EMBL/GenBank/DDBJ whole genome shotgun (WGS) entry which is preliminary data.</text>
</comment>